<feature type="non-terminal residue" evidence="1">
    <location>
        <position position="1"/>
    </location>
</feature>
<reference evidence="1 2" key="1">
    <citation type="submission" date="2015-02" db="EMBL/GenBank/DDBJ databases">
        <title>Single-cell genomics of uncultivated deep-branching MTB reveals a conserved set of magnetosome genes.</title>
        <authorList>
            <person name="Kolinko S."/>
            <person name="Richter M."/>
            <person name="Glockner F.O."/>
            <person name="Brachmann A."/>
            <person name="Schuler D."/>
        </authorList>
    </citation>
    <scope>NUCLEOTIDE SEQUENCE [LARGE SCALE GENOMIC DNA]</scope>
    <source>
        <strain evidence="1">TM-1</strain>
    </source>
</reference>
<dbReference type="AlphaFoldDB" id="A0A0F3GTT8"/>
<accession>A0A0F3GTT8</accession>
<evidence type="ECO:0000313" key="1">
    <source>
        <dbReference type="EMBL" id="KJU84118.1"/>
    </source>
</evidence>
<dbReference type="EMBL" id="LACI01001614">
    <property type="protein sequence ID" value="KJU84118.1"/>
    <property type="molecule type" value="Genomic_DNA"/>
</dbReference>
<sequence>DEALANVRDAIRGWLYVEENHGRLDIQEKTEVFLGEVAI</sequence>
<dbReference type="Proteomes" id="UP000033423">
    <property type="component" value="Unassembled WGS sequence"/>
</dbReference>
<name>A0A0F3GTT8_9BACT</name>
<evidence type="ECO:0008006" key="3">
    <source>
        <dbReference type="Google" id="ProtNLM"/>
    </source>
</evidence>
<protein>
    <recommendedName>
        <fullName evidence="3">HicB family protein</fullName>
    </recommendedName>
</protein>
<organism evidence="1 2">
    <name type="scientific">Candidatus Magnetobacterium bavaricum</name>
    <dbReference type="NCBI Taxonomy" id="29290"/>
    <lineage>
        <taxon>Bacteria</taxon>
        <taxon>Pseudomonadati</taxon>
        <taxon>Nitrospirota</taxon>
        <taxon>Thermodesulfovibrionia</taxon>
        <taxon>Thermodesulfovibrionales</taxon>
        <taxon>Candidatus Magnetobacteriaceae</taxon>
        <taxon>Candidatus Magnetobacterium</taxon>
    </lineage>
</organism>
<gene>
    <name evidence="1" type="ORF">MBAV_003688</name>
</gene>
<evidence type="ECO:0000313" key="2">
    <source>
        <dbReference type="Proteomes" id="UP000033423"/>
    </source>
</evidence>
<keyword evidence="2" id="KW-1185">Reference proteome</keyword>
<proteinExistence type="predicted"/>
<comment type="caution">
    <text evidence="1">The sequence shown here is derived from an EMBL/GenBank/DDBJ whole genome shotgun (WGS) entry which is preliminary data.</text>
</comment>